<evidence type="ECO:0000313" key="1">
    <source>
        <dbReference type="EMBL" id="CAG8440246.1"/>
    </source>
</evidence>
<gene>
    <name evidence="1" type="ORF">SPELUC_LOCUS118</name>
</gene>
<accession>A0ACA9JYB7</accession>
<evidence type="ECO:0000313" key="2">
    <source>
        <dbReference type="Proteomes" id="UP000789366"/>
    </source>
</evidence>
<protein>
    <submittedName>
        <fullName evidence="1">13431_t:CDS:1</fullName>
    </submittedName>
</protein>
<name>A0ACA9JYB7_9GLOM</name>
<proteinExistence type="predicted"/>
<organism evidence="1 2">
    <name type="scientific">Cetraspora pellucida</name>
    <dbReference type="NCBI Taxonomy" id="1433469"/>
    <lineage>
        <taxon>Eukaryota</taxon>
        <taxon>Fungi</taxon>
        <taxon>Fungi incertae sedis</taxon>
        <taxon>Mucoromycota</taxon>
        <taxon>Glomeromycotina</taxon>
        <taxon>Glomeromycetes</taxon>
        <taxon>Diversisporales</taxon>
        <taxon>Gigasporaceae</taxon>
        <taxon>Cetraspora</taxon>
    </lineage>
</organism>
<dbReference type="EMBL" id="CAJVPW010000032">
    <property type="protein sequence ID" value="CAG8440246.1"/>
    <property type="molecule type" value="Genomic_DNA"/>
</dbReference>
<sequence>DTSLASEGGCQSPTPSTPMSAYIPFTSAKKSSPMSPSKEPSSRLPTPPPLPRQLDPKEYPLADTPTPPALKRFCFDLNGQPAYIREDEDSEQQIIKLQEALYNMRASSTPTTRTVKKSVTSTQQSFNDNYIDSIPSGGGARKRPASPIEPVIDFSANAQHQNSINTYTKLSRERRSLSPPHKKVRAKPVNSMLEQENELASQRQWMEFSTDFLDNNISSGITIPRTNTPLSTVQGESSTSIITQQVPTASRPFNTISTSNLGMDTPSTTRSTHSSALPSPSLSPITGVSTSRNTNQFETYFAEHSFTTNHNY</sequence>
<feature type="non-terminal residue" evidence="1">
    <location>
        <position position="1"/>
    </location>
</feature>
<comment type="caution">
    <text evidence="1">The sequence shown here is derived from an EMBL/GenBank/DDBJ whole genome shotgun (WGS) entry which is preliminary data.</text>
</comment>
<reference evidence="1" key="1">
    <citation type="submission" date="2021-06" db="EMBL/GenBank/DDBJ databases">
        <authorList>
            <person name="Kallberg Y."/>
            <person name="Tangrot J."/>
            <person name="Rosling A."/>
        </authorList>
    </citation>
    <scope>NUCLEOTIDE SEQUENCE</scope>
    <source>
        <strain evidence="1">28 12/20/2015</strain>
    </source>
</reference>
<keyword evidence="2" id="KW-1185">Reference proteome</keyword>
<dbReference type="Proteomes" id="UP000789366">
    <property type="component" value="Unassembled WGS sequence"/>
</dbReference>